<protein>
    <submittedName>
        <fullName evidence="2">Uncharacterized protein</fullName>
    </submittedName>
</protein>
<dbReference type="VEuPathDB" id="VectorBase:LLOJ004450"/>
<feature type="compositionally biased region" description="Basic and acidic residues" evidence="1">
    <location>
        <begin position="47"/>
        <end position="60"/>
    </location>
</feature>
<feature type="region of interest" description="Disordered" evidence="1">
    <location>
        <begin position="1"/>
        <end position="64"/>
    </location>
</feature>
<keyword evidence="3" id="KW-1185">Reference proteome</keyword>
<sequence length="132" mass="15054">MPRKDNGKKKGEQGPYYRVTNQPQRIPLSLHQPSTLGTTTAKRKRSRKDDEHPTTKRRNIEAPTIIKTQVGAFVVTDCNEDTPRAKAKQSKNRQKIKKKNTTQSPPFEFPSEIRLVWPNFGTATFKKFTGSS</sequence>
<feature type="compositionally biased region" description="Basic residues" evidence="1">
    <location>
        <begin position="85"/>
        <end position="100"/>
    </location>
</feature>
<feature type="compositionally biased region" description="Basic and acidic residues" evidence="1">
    <location>
        <begin position="1"/>
        <end position="12"/>
    </location>
</feature>
<dbReference type="EMBL" id="AJWK01013955">
    <property type="status" value="NOT_ANNOTATED_CDS"/>
    <property type="molecule type" value="Genomic_DNA"/>
</dbReference>
<evidence type="ECO:0000256" key="1">
    <source>
        <dbReference type="SAM" id="MobiDB-lite"/>
    </source>
</evidence>
<dbReference type="AlphaFoldDB" id="A0A1B0CJ17"/>
<dbReference type="EnsemblMetazoa" id="LLOJ004450-RA">
    <property type="protein sequence ID" value="LLOJ004450-PA"/>
    <property type="gene ID" value="LLOJ004450"/>
</dbReference>
<reference evidence="2" key="1">
    <citation type="submission" date="2020-05" db="UniProtKB">
        <authorList>
            <consortium name="EnsemblMetazoa"/>
        </authorList>
    </citation>
    <scope>IDENTIFICATION</scope>
    <source>
        <strain evidence="2">Jacobina</strain>
    </source>
</reference>
<name>A0A1B0CJ17_LUTLO</name>
<evidence type="ECO:0000313" key="3">
    <source>
        <dbReference type="Proteomes" id="UP000092461"/>
    </source>
</evidence>
<dbReference type="Proteomes" id="UP000092461">
    <property type="component" value="Unassembled WGS sequence"/>
</dbReference>
<feature type="compositionally biased region" description="Polar residues" evidence="1">
    <location>
        <begin position="31"/>
        <end position="40"/>
    </location>
</feature>
<evidence type="ECO:0000313" key="2">
    <source>
        <dbReference type="EnsemblMetazoa" id="LLOJ004450-PA"/>
    </source>
</evidence>
<accession>A0A1B0CJ17</accession>
<feature type="region of interest" description="Disordered" evidence="1">
    <location>
        <begin position="82"/>
        <end position="108"/>
    </location>
</feature>
<organism evidence="2 3">
    <name type="scientific">Lutzomyia longipalpis</name>
    <name type="common">Sand fly</name>
    <dbReference type="NCBI Taxonomy" id="7200"/>
    <lineage>
        <taxon>Eukaryota</taxon>
        <taxon>Metazoa</taxon>
        <taxon>Ecdysozoa</taxon>
        <taxon>Arthropoda</taxon>
        <taxon>Hexapoda</taxon>
        <taxon>Insecta</taxon>
        <taxon>Pterygota</taxon>
        <taxon>Neoptera</taxon>
        <taxon>Endopterygota</taxon>
        <taxon>Diptera</taxon>
        <taxon>Nematocera</taxon>
        <taxon>Psychodoidea</taxon>
        <taxon>Psychodidae</taxon>
        <taxon>Lutzomyia</taxon>
        <taxon>Lutzomyia</taxon>
    </lineage>
</organism>
<proteinExistence type="predicted"/>